<gene>
    <name evidence="2" type="ORF">OGATHE_000874</name>
</gene>
<dbReference type="AlphaFoldDB" id="A0A9P8PTN2"/>
<protein>
    <recommendedName>
        <fullName evidence="1">DNA mismatch repair protein HSM3 N-terminal domain-containing protein</fullName>
    </recommendedName>
</protein>
<sequence>MSAIHQILQHLDTAESEPVDHKLFEQAKLKLKDASLYESTEILRTFGSKVIKVVSSNNTSAEWKNNAIDLFNEIINHYHFDTIVQEFSLEMLISGLQGHNDNLKVLIIDIVARATPPDLVANTPFISIMLNLLADPKTTVGIVNSIERSLVVLAKGELVQRRLLSKECLDLLRKIRADPQVFSRCFDLCSELLPVVKDLPNDLYLMPESEFSQSNDVLLNAYVVSFYNKLLDTIRFDRLDLLDKLDEQIGYICRLYVDPTFVPEIKRLFSLEPIVFLANLSRLDASKFAEFDRKYKIIDYAITHSDEPSVFLLSNMDPRLLASKTQFLQTLPLTATTVQIFENLVSEQEIFTKLDIPPSKIMNLSTSSFLELVRALSLYDHTVAQLIRWPSVMNRLLDEYKNINNPEIWKLKMAILEQLYNRNVDVWKEKIEQELARMKGHTEAQVDIMDMAA</sequence>
<accession>A0A9P8PTN2</accession>
<name>A0A9P8PTN2_9ASCO</name>
<dbReference type="Gene3D" id="1.25.10.50">
    <property type="match status" value="1"/>
</dbReference>
<evidence type="ECO:0000313" key="3">
    <source>
        <dbReference type="Proteomes" id="UP000788993"/>
    </source>
</evidence>
<organism evidence="2 3">
    <name type="scientific">Ogataea polymorpha</name>
    <dbReference type="NCBI Taxonomy" id="460523"/>
    <lineage>
        <taxon>Eukaryota</taxon>
        <taxon>Fungi</taxon>
        <taxon>Dikarya</taxon>
        <taxon>Ascomycota</taxon>
        <taxon>Saccharomycotina</taxon>
        <taxon>Pichiomycetes</taxon>
        <taxon>Pichiales</taxon>
        <taxon>Pichiaceae</taxon>
        <taxon>Ogataea</taxon>
    </lineage>
</organism>
<feature type="domain" description="DNA mismatch repair protein HSM3 N-terminal" evidence="1">
    <location>
        <begin position="6"/>
        <end position="232"/>
    </location>
</feature>
<comment type="caution">
    <text evidence="2">The sequence shown here is derived from an EMBL/GenBank/DDBJ whole genome shotgun (WGS) entry which is preliminary data.</text>
</comment>
<reference evidence="2" key="1">
    <citation type="journal article" date="2021" name="Open Biol.">
        <title>Shared evolutionary footprints suggest mitochondrial oxidative damage underlies multiple complex I losses in fungi.</title>
        <authorList>
            <person name="Schikora-Tamarit M.A."/>
            <person name="Marcet-Houben M."/>
            <person name="Nosek J."/>
            <person name="Gabaldon T."/>
        </authorList>
    </citation>
    <scope>NUCLEOTIDE SEQUENCE</scope>
    <source>
        <strain evidence="2">NCAIM Y.01608</strain>
    </source>
</reference>
<proteinExistence type="predicted"/>
<keyword evidence="3" id="KW-1185">Reference proteome</keyword>
<dbReference type="Gene3D" id="1.25.40.580">
    <property type="match status" value="1"/>
</dbReference>
<evidence type="ECO:0000259" key="1">
    <source>
        <dbReference type="Pfam" id="PF18795"/>
    </source>
</evidence>
<dbReference type="InterPro" id="IPR041335">
    <property type="entry name" value="HSM3_N"/>
</dbReference>
<reference evidence="2" key="2">
    <citation type="submission" date="2021-01" db="EMBL/GenBank/DDBJ databases">
        <authorList>
            <person name="Schikora-Tamarit M.A."/>
        </authorList>
    </citation>
    <scope>NUCLEOTIDE SEQUENCE</scope>
    <source>
        <strain evidence="2">NCAIM Y.01608</strain>
    </source>
</reference>
<dbReference type="CDD" id="cd12794">
    <property type="entry name" value="Hsm3_like"/>
    <property type="match status" value="1"/>
</dbReference>
<dbReference type="EMBL" id="JAEUBD010000108">
    <property type="protein sequence ID" value="KAH3677400.1"/>
    <property type="molecule type" value="Genomic_DNA"/>
</dbReference>
<dbReference type="Proteomes" id="UP000788993">
    <property type="component" value="Unassembled WGS sequence"/>
</dbReference>
<evidence type="ECO:0000313" key="2">
    <source>
        <dbReference type="EMBL" id="KAH3677400.1"/>
    </source>
</evidence>
<dbReference type="OrthoDB" id="4074002at2759"/>
<dbReference type="Pfam" id="PF18795">
    <property type="entry name" value="HSM3_N"/>
    <property type="match status" value="1"/>
</dbReference>